<dbReference type="OrthoDB" id="273514at2"/>
<dbReference type="EMBL" id="PHGZ01000008">
    <property type="protein sequence ID" value="PJG83432.1"/>
    <property type="molecule type" value="Genomic_DNA"/>
</dbReference>
<dbReference type="PANTHER" id="PTHR14015:SF2">
    <property type="entry name" value="OPIOID GROWTH FACTOR RECEPTOR (OGFR) CONSERVED DOMAIN-CONTAINING PROTEIN"/>
    <property type="match status" value="1"/>
</dbReference>
<keyword evidence="3" id="KW-1185">Reference proteome</keyword>
<evidence type="ECO:0000259" key="1">
    <source>
        <dbReference type="Pfam" id="PF04664"/>
    </source>
</evidence>
<evidence type="ECO:0000313" key="2">
    <source>
        <dbReference type="EMBL" id="PJG83432.1"/>
    </source>
</evidence>
<name>A0A2M8RX32_9PAST</name>
<proteinExistence type="predicted"/>
<feature type="domain" description="Opioid growth factor receptor (OGFr) conserved" evidence="1">
    <location>
        <begin position="7"/>
        <end position="143"/>
    </location>
</feature>
<accession>A0A2M8RX32</accession>
<dbReference type="Pfam" id="PF04664">
    <property type="entry name" value="OGFr_N"/>
    <property type="match status" value="1"/>
</dbReference>
<sequence length="166" mass="19555">MAHPIIEFYLEQRKTPEGFDLNDLLNLPSAIIGDGYFYIPWLFPVDTLSKWNKKLPHFTAEELDFFKNNAEIQIKFLLAVEKILFYFGIYLKDNTWIVKDDIQSRPYWLRNIGHESKKISRIIRSLHYCGQPELAKNLQQLAIKLGEEKGIIQENTLEIWANLLND</sequence>
<protein>
    <recommendedName>
        <fullName evidence="1">Opioid growth factor receptor (OGFr) conserved domain-containing protein</fullName>
    </recommendedName>
</protein>
<dbReference type="PANTHER" id="PTHR14015">
    <property type="entry name" value="OPIOID GROWTH FACTOR RECEPTOR OGFR ZETA-TYPE OPIOID RECEPTOR"/>
    <property type="match status" value="1"/>
</dbReference>
<evidence type="ECO:0000313" key="3">
    <source>
        <dbReference type="Proteomes" id="UP000230282"/>
    </source>
</evidence>
<dbReference type="GO" id="GO:0140625">
    <property type="term" value="F:opioid growth factor receptor activity"/>
    <property type="evidence" value="ECO:0007669"/>
    <property type="project" value="InterPro"/>
</dbReference>
<dbReference type="AlphaFoldDB" id="A0A2M8RX32"/>
<organism evidence="2 3">
    <name type="scientific">Caviibacterium pharyngocola</name>
    <dbReference type="NCBI Taxonomy" id="28159"/>
    <lineage>
        <taxon>Bacteria</taxon>
        <taxon>Pseudomonadati</taxon>
        <taxon>Pseudomonadota</taxon>
        <taxon>Gammaproteobacteria</taxon>
        <taxon>Pasteurellales</taxon>
        <taxon>Pasteurellaceae</taxon>
        <taxon>Caviibacterium</taxon>
    </lineage>
</organism>
<reference evidence="2 3" key="1">
    <citation type="submission" date="2017-11" db="EMBL/GenBank/DDBJ databases">
        <title>Reclassification of Bisgaard taxon 5 as Caviibacterium pharyngocola gen. nov., sp. nov.</title>
        <authorList>
            <person name="Christensen H."/>
        </authorList>
    </citation>
    <scope>NUCLEOTIDE SEQUENCE [LARGE SCALE GENOMIC DNA]</scope>
    <source>
        <strain evidence="2 3">7_3</strain>
    </source>
</reference>
<comment type="caution">
    <text evidence="2">The sequence shown here is derived from an EMBL/GenBank/DDBJ whole genome shotgun (WGS) entry which is preliminary data.</text>
</comment>
<dbReference type="Proteomes" id="UP000230282">
    <property type="component" value="Unassembled WGS sequence"/>
</dbReference>
<dbReference type="RefSeq" id="WP_100296369.1">
    <property type="nucleotide sequence ID" value="NZ_PHGZ01000008.1"/>
</dbReference>
<gene>
    <name evidence="2" type="ORF">CVP04_04725</name>
</gene>
<dbReference type="InterPro" id="IPR039574">
    <property type="entry name" value="OGFr"/>
</dbReference>
<dbReference type="InterPro" id="IPR006757">
    <property type="entry name" value="OGF_rcpt"/>
</dbReference>
<dbReference type="GO" id="GO:0016020">
    <property type="term" value="C:membrane"/>
    <property type="evidence" value="ECO:0007669"/>
    <property type="project" value="InterPro"/>
</dbReference>